<dbReference type="SUPFAM" id="SSF48726">
    <property type="entry name" value="Immunoglobulin"/>
    <property type="match status" value="1"/>
</dbReference>
<dbReference type="Proteomes" id="UP000503349">
    <property type="component" value="Chromosome 9"/>
</dbReference>
<proteinExistence type="predicted"/>
<evidence type="ECO:0000313" key="3">
    <source>
        <dbReference type="EMBL" id="KAF3693863.1"/>
    </source>
</evidence>
<reference evidence="4" key="2">
    <citation type="submission" date="2019-02" db="EMBL/GenBank/DDBJ databases">
        <title>Opniocepnalus argus Var Kimnra genome.</title>
        <authorList>
            <person name="Zhou C."/>
            <person name="Xiao S."/>
        </authorList>
    </citation>
    <scope>NUCLEOTIDE SEQUENCE [LARGE SCALE GENOMIC DNA]</scope>
</reference>
<name>A0A6G1PUK4_CHAAH</name>
<feature type="chain" id="PRO_5026175012" description="Immunoglobulin subtype domain-containing protein" evidence="2">
    <location>
        <begin position="18"/>
        <end position="179"/>
    </location>
</feature>
<dbReference type="AlphaFoldDB" id="A0A6G1PUK4"/>
<keyword evidence="1" id="KW-0472">Membrane</keyword>
<evidence type="ECO:0008006" key="5">
    <source>
        <dbReference type="Google" id="ProtNLM"/>
    </source>
</evidence>
<sequence length="179" mass="20089">MEKVLILLVMLAGVTHAIFSVAEPETTCNVTQNTSCSVTIGRSLYMQVITDASGHQVFFNKLNGTKKVTLFILKKEKVMLYEEFNRTQFFIKNGTIKISNVISSDSGFYSIEVFKPDGVRLRNPFVRLNVQEQTFFTLRVIVIIIVASVVCLLSLVLLIGCICRKKSGSGKQETNVWIE</sequence>
<dbReference type="Gene3D" id="2.60.40.10">
    <property type="entry name" value="Immunoglobulins"/>
    <property type="match status" value="1"/>
</dbReference>
<evidence type="ECO:0000256" key="2">
    <source>
        <dbReference type="SAM" id="SignalP"/>
    </source>
</evidence>
<keyword evidence="2" id="KW-0732">Signal</keyword>
<gene>
    <name evidence="3" type="ORF">EXN66_Car009539</name>
</gene>
<feature type="transmembrane region" description="Helical" evidence="1">
    <location>
        <begin position="136"/>
        <end position="162"/>
    </location>
</feature>
<dbReference type="InterPro" id="IPR036179">
    <property type="entry name" value="Ig-like_dom_sf"/>
</dbReference>
<keyword evidence="1" id="KW-1133">Transmembrane helix</keyword>
<reference evidence="3 4" key="1">
    <citation type="submission" date="2019-02" db="EMBL/GenBank/DDBJ databases">
        <title>Opniocepnalus argus genome.</title>
        <authorList>
            <person name="Zhou C."/>
            <person name="Xiao S."/>
        </authorList>
    </citation>
    <scope>NUCLEOTIDE SEQUENCE [LARGE SCALE GENOMIC DNA]</scope>
    <source>
        <strain evidence="3">OARG1902GOOAL</strain>
        <tissue evidence="3">Muscle</tissue>
    </source>
</reference>
<organism evidence="3 4">
    <name type="scientific">Channa argus</name>
    <name type="common">Northern snakehead</name>
    <name type="synonym">Ophicephalus argus</name>
    <dbReference type="NCBI Taxonomy" id="215402"/>
    <lineage>
        <taxon>Eukaryota</taxon>
        <taxon>Metazoa</taxon>
        <taxon>Chordata</taxon>
        <taxon>Craniata</taxon>
        <taxon>Vertebrata</taxon>
        <taxon>Euteleostomi</taxon>
        <taxon>Actinopterygii</taxon>
        <taxon>Neopterygii</taxon>
        <taxon>Teleostei</taxon>
        <taxon>Neoteleostei</taxon>
        <taxon>Acanthomorphata</taxon>
        <taxon>Anabantaria</taxon>
        <taxon>Anabantiformes</taxon>
        <taxon>Channoidei</taxon>
        <taxon>Channidae</taxon>
        <taxon>Channa</taxon>
    </lineage>
</organism>
<feature type="signal peptide" evidence="2">
    <location>
        <begin position="1"/>
        <end position="17"/>
    </location>
</feature>
<keyword evidence="4" id="KW-1185">Reference proteome</keyword>
<evidence type="ECO:0000313" key="4">
    <source>
        <dbReference type="Proteomes" id="UP000503349"/>
    </source>
</evidence>
<dbReference type="InterPro" id="IPR013783">
    <property type="entry name" value="Ig-like_fold"/>
</dbReference>
<protein>
    <recommendedName>
        <fullName evidence="5">Immunoglobulin subtype domain-containing protein</fullName>
    </recommendedName>
</protein>
<evidence type="ECO:0000256" key="1">
    <source>
        <dbReference type="SAM" id="Phobius"/>
    </source>
</evidence>
<accession>A0A6G1PUK4</accession>
<keyword evidence="1" id="KW-0812">Transmembrane</keyword>
<dbReference type="EMBL" id="CM015720">
    <property type="protein sequence ID" value="KAF3693863.1"/>
    <property type="molecule type" value="Genomic_DNA"/>
</dbReference>